<evidence type="ECO:0000256" key="4">
    <source>
        <dbReference type="ARBA" id="ARBA00022840"/>
    </source>
</evidence>
<dbReference type="InterPro" id="IPR050130">
    <property type="entry name" value="ClpA_ClpB"/>
</dbReference>
<evidence type="ECO:0000256" key="2">
    <source>
        <dbReference type="ARBA" id="ARBA00022737"/>
    </source>
</evidence>
<dbReference type="SUPFAM" id="SSF52540">
    <property type="entry name" value="P-loop containing nucleoside triphosphate hydrolases"/>
    <property type="match status" value="1"/>
</dbReference>
<dbReference type="InterPro" id="IPR027417">
    <property type="entry name" value="P-loop_NTPase"/>
</dbReference>
<keyword evidence="3" id="KW-0547">Nucleotide-binding</keyword>
<name>A0A9D4Z909_ADICA</name>
<comment type="caution">
    <text evidence="5">The sequence shown here is derived from an EMBL/GenBank/DDBJ whole genome shotgun (WGS) entry which is preliminary data.</text>
</comment>
<accession>A0A9D4Z909</accession>
<gene>
    <name evidence="5" type="ORF">GOP47_0017271</name>
</gene>
<dbReference type="Gene3D" id="3.40.50.300">
    <property type="entry name" value="P-loop containing nucleotide triphosphate hydrolases"/>
    <property type="match status" value="1"/>
</dbReference>
<dbReference type="GO" id="GO:0005737">
    <property type="term" value="C:cytoplasm"/>
    <property type="evidence" value="ECO:0007669"/>
    <property type="project" value="TreeGrafter"/>
</dbReference>
<evidence type="ECO:0000256" key="3">
    <source>
        <dbReference type="ARBA" id="ARBA00022741"/>
    </source>
</evidence>
<reference evidence="5" key="1">
    <citation type="submission" date="2021-01" db="EMBL/GenBank/DDBJ databases">
        <title>Adiantum capillus-veneris genome.</title>
        <authorList>
            <person name="Fang Y."/>
            <person name="Liao Q."/>
        </authorList>
    </citation>
    <scope>NUCLEOTIDE SEQUENCE</scope>
    <source>
        <strain evidence="5">H3</strain>
        <tissue evidence="5">Leaf</tissue>
    </source>
</reference>
<keyword evidence="1" id="KW-0934">Plastid</keyword>
<evidence type="ECO:0000256" key="1">
    <source>
        <dbReference type="ARBA" id="ARBA00022528"/>
    </source>
</evidence>
<keyword evidence="4" id="KW-0067">ATP-binding</keyword>
<proteinExistence type="predicted"/>
<dbReference type="Proteomes" id="UP000886520">
    <property type="component" value="Chromosome 17"/>
</dbReference>
<sequence length="123" mass="13090">MLLLLTSQSSQDKVCSTLSLVDNLKSSAQSKFSAGRTKNNPCLVGEAGVGKTAIVEGIAQMIACGADVSQAIAGKRIFTLDMAGLIAGSRARGEFQKRFKKLLDRTLSLVEGRGKEAWMRPTS</sequence>
<protein>
    <submittedName>
        <fullName evidence="5">Uncharacterized protein</fullName>
    </submittedName>
</protein>
<dbReference type="GO" id="GO:0016887">
    <property type="term" value="F:ATP hydrolysis activity"/>
    <property type="evidence" value="ECO:0007669"/>
    <property type="project" value="TreeGrafter"/>
</dbReference>
<dbReference type="GO" id="GO:0034605">
    <property type="term" value="P:cellular response to heat"/>
    <property type="evidence" value="ECO:0007669"/>
    <property type="project" value="TreeGrafter"/>
</dbReference>
<dbReference type="PANTHER" id="PTHR11638:SF155">
    <property type="entry name" value="CHAPERONE PROTEIN CLPC1, CHLOROPLASTIC-LIKE"/>
    <property type="match status" value="1"/>
</dbReference>
<dbReference type="AlphaFoldDB" id="A0A9D4Z909"/>
<evidence type="ECO:0000313" key="6">
    <source>
        <dbReference type="Proteomes" id="UP000886520"/>
    </source>
</evidence>
<dbReference type="GO" id="GO:0005524">
    <property type="term" value="F:ATP binding"/>
    <property type="evidence" value="ECO:0007669"/>
    <property type="project" value="UniProtKB-KW"/>
</dbReference>
<dbReference type="EMBL" id="JABFUD020000017">
    <property type="protein sequence ID" value="KAI5066743.1"/>
    <property type="molecule type" value="Genomic_DNA"/>
</dbReference>
<evidence type="ECO:0000313" key="5">
    <source>
        <dbReference type="EMBL" id="KAI5066743.1"/>
    </source>
</evidence>
<keyword evidence="1" id="KW-0150">Chloroplast</keyword>
<organism evidence="5 6">
    <name type="scientific">Adiantum capillus-veneris</name>
    <name type="common">Maidenhair fern</name>
    <dbReference type="NCBI Taxonomy" id="13818"/>
    <lineage>
        <taxon>Eukaryota</taxon>
        <taxon>Viridiplantae</taxon>
        <taxon>Streptophyta</taxon>
        <taxon>Embryophyta</taxon>
        <taxon>Tracheophyta</taxon>
        <taxon>Polypodiopsida</taxon>
        <taxon>Polypodiidae</taxon>
        <taxon>Polypodiales</taxon>
        <taxon>Pteridineae</taxon>
        <taxon>Pteridaceae</taxon>
        <taxon>Vittarioideae</taxon>
        <taxon>Adiantum</taxon>
    </lineage>
</organism>
<keyword evidence="6" id="KW-1185">Reference proteome</keyword>
<dbReference type="PANTHER" id="PTHR11638">
    <property type="entry name" value="ATP-DEPENDENT CLP PROTEASE"/>
    <property type="match status" value="1"/>
</dbReference>
<keyword evidence="2" id="KW-0677">Repeat</keyword>
<dbReference type="OrthoDB" id="47330at2759"/>